<name>G4ZD13_PHYSP</name>
<gene>
    <name evidence="2" type="ORF">PHYSODRAFT_502549</name>
</gene>
<feature type="compositionally biased region" description="Polar residues" evidence="1">
    <location>
        <begin position="80"/>
        <end position="89"/>
    </location>
</feature>
<proteinExistence type="predicted"/>
<reference evidence="2 3" key="1">
    <citation type="journal article" date="2006" name="Science">
        <title>Phytophthora genome sequences uncover evolutionary origins and mechanisms of pathogenesis.</title>
        <authorList>
            <person name="Tyler B.M."/>
            <person name="Tripathy S."/>
            <person name="Zhang X."/>
            <person name="Dehal P."/>
            <person name="Jiang R.H."/>
            <person name="Aerts A."/>
            <person name="Arredondo F.D."/>
            <person name="Baxter L."/>
            <person name="Bensasson D."/>
            <person name="Beynon J.L."/>
            <person name="Chapman J."/>
            <person name="Damasceno C.M."/>
            <person name="Dorrance A.E."/>
            <person name="Dou D."/>
            <person name="Dickerman A.W."/>
            <person name="Dubchak I.L."/>
            <person name="Garbelotto M."/>
            <person name="Gijzen M."/>
            <person name="Gordon S.G."/>
            <person name="Govers F."/>
            <person name="Grunwald N.J."/>
            <person name="Huang W."/>
            <person name="Ivors K.L."/>
            <person name="Jones R.W."/>
            <person name="Kamoun S."/>
            <person name="Krampis K."/>
            <person name="Lamour K.H."/>
            <person name="Lee M.K."/>
            <person name="McDonald W.H."/>
            <person name="Medina M."/>
            <person name="Meijer H.J."/>
            <person name="Nordberg E.K."/>
            <person name="Maclean D.J."/>
            <person name="Ospina-Giraldo M.D."/>
            <person name="Morris P.F."/>
            <person name="Phuntumart V."/>
            <person name="Putnam N.H."/>
            <person name="Rash S."/>
            <person name="Rose J.K."/>
            <person name="Sakihama Y."/>
            <person name="Salamov A.A."/>
            <person name="Savidor A."/>
            <person name="Scheuring C.F."/>
            <person name="Smith B.M."/>
            <person name="Sobral B.W."/>
            <person name="Terry A."/>
            <person name="Torto-Alalibo T.A."/>
            <person name="Win J."/>
            <person name="Xu Z."/>
            <person name="Zhang H."/>
            <person name="Grigoriev I.V."/>
            <person name="Rokhsar D.S."/>
            <person name="Boore J.L."/>
        </authorList>
    </citation>
    <scope>NUCLEOTIDE SEQUENCE [LARGE SCALE GENOMIC DNA]</scope>
    <source>
        <strain evidence="2 3">P6497</strain>
    </source>
</reference>
<dbReference type="AlphaFoldDB" id="G4ZD13"/>
<accession>G4ZD13</accession>
<dbReference type="RefSeq" id="XP_009528019.1">
    <property type="nucleotide sequence ID" value="XM_009529724.1"/>
</dbReference>
<dbReference type="InParanoid" id="G4ZD13"/>
<feature type="region of interest" description="Disordered" evidence="1">
    <location>
        <begin position="46"/>
        <end position="123"/>
    </location>
</feature>
<dbReference type="OMA" id="VGEICHG"/>
<organism evidence="2 3">
    <name type="scientific">Phytophthora sojae (strain P6497)</name>
    <name type="common">Soybean stem and root rot agent</name>
    <name type="synonym">Phytophthora megasperma f. sp. glycines</name>
    <dbReference type="NCBI Taxonomy" id="1094619"/>
    <lineage>
        <taxon>Eukaryota</taxon>
        <taxon>Sar</taxon>
        <taxon>Stramenopiles</taxon>
        <taxon>Oomycota</taxon>
        <taxon>Peronosporomycetes</taxon>
        <taxon>Peronosporales</taxon>
        <taxon>Peronosporaceae</taxon>
        <taxon>Phytophthora</taxon>
    </lineage>
</organism>
<feature type="compositionally biased region" description="Basic and acidic residues" evidence="1">
    <location>
        <begin position="49"/>
        <end position="64"/>
    </location>
</feature>
<keyword evidence="3" id="KW-1185">Reference proteome</keyword>
<feature type="compositionally biased region" description="Basic and acidic residues" evidence="1">
    <location>
        <begin position="103"/>
        <end position="113"/>
    </location>
</feature>
<sequence>SSPLRNVTWVFLGSAREYAGTLYFFLYTCGDRFMEAARSSQALALPPSDVERLRGGPAREEHRNSTRSNSSTASGIAGTPQPNASSDGTASPGDRAVPGEQAENARRGRRDQVGEICHGSPPVDGLTLLLESLNTMRALDRQNATTRESPHAFRV</sequence>
<feature type="non-terminal residue" evidence="2">
    <location>
        <position position="1"/>
    </location>
</feature>
<evidence type="ECO:0000313" key="3">
    <source>
        <dbReference type="Proteomes" id="UP000002640"/>
    </source>
</evidence>
<dbReference type="GeneID" id="20658116"/>
<dbReference type="EMBL" id="JH159154">
    <property type="protein sequence ID" value="EGZ18961.1"/>
    <property type="molecule type" value="Genomic_DNA"/>
</dbReference>
<dbReference type="Proteomes" id="UP000002640">
    <property type="component" value="Unassembled WGS sequence"/>
</dbReference>
<protein>
    <submittedName>
        <fullName evidence="2">Uncharacterized protein</fullName>
    </submittedName>
</protein>
<dbReference type="KEGG" id="psoj:PHYSODRAFT_502549"/>
<evidence type="ECO:0000256" key="1">
    <source>
        <dbReference type="SAM" id="MobiDB-lite"/>
    </source>
</evidence>
<evidence type="ECO:0000313" key="2">
    <source>
        <dbReference type="EMBL" id="EGZ18961.1"/>
    </source>
</evidence>